<name>A0A3M7QPW5_BRAPC</name>
<reference evidence="1 2" key="1">
    <citation type="journal article" date="2018" name="Sci. Rep.">
        <title>Genomic signatures of local adaptation to the degree of environmental predictability in rotifers.</title>
        <authorList>
            <person name="Franch-Gras L."/>
            <person name="Hahn C."/>
            <person name="Garcia-Roger E.M."/>
            <person name="Carmona M.J."/>
            <person name="Serra M."/>
            <person name="Gomez A."/>
        </authorList>
    </citation>
    <scope>NUCLEOTIDE SEQUENCE [LARGE SCALE GENOMIC DNA]</scope>
    <source>
        <strain evidence="1">HYR1</strain>
    </source>
</reference>
<evidence type="ECO:0000313" key="1">
    <source>
        <dbReference type="EMBL" id="RNA13446.1"/>
    </source>
</evidence>
<dbReference type="Proteomes" id="UP000276133">
    <property type="component" value="Unassembled WGS sequence"/>
</dbReference>
<dbReference type="EMBL" id="REGN01005412">
    <property type="protein sequence ID" value="RNA13446.1"/>
    <property type="molecule type" value="Genomic_DNA"/>
</dbReference>
<dbReference type="AlphaFoldDB" id="A0A3M7QPW5"/>
<evidence type="ECO:0000313" key="2">
    <source>
        <dbReference type="Proteomes" id="UP000276133"/>
    </source>
</evidence>
<organism evidence="1 2">
    <name type="scientific">Brachionus plicatilis</name>
    <name type="common">Marine rotifer</name>
    <name type="synonym">Brachionus muelleri</name>
    <dbReference type="NCBI Taxonomy" id="10195"/>
    <lineage>
        <taxon>Eukaryota</taxon>
        <taxon>Metazoa</taxon>
        <taxon>Spiralia</taxon>
        <taxon>Gnathifera</taxon>
        <taxon>Rotifera</taxon>
        <taxon>Eurotatoria</taxon>
        <taxon>Monogononta</taxon>
        <taxon>Pseudotrocha</taxon>
        <taxon>Ploima</taxon>
        <taxon>Brachionidae</taxon>
        <taxon>Brachionus</taxon>
    </lineage>
</organism>
<comment type="caution">
    <text evidence="1">The sequence shown here is derived from an EMBL/GenBank/DDBJ whole genome shotgun (WGS) entry which is preliminary data.</text>
</comment>
<keyword evidence="2" id="KW-1185">Reference proteome</keyword>
<accession>A0A3M7QPW5</accession>
<proteinExistence type="predicted"/>
<protein>
    <submittedName>
        <fullName evidence="1">Uncharacterized protein</fullName>
    </submittedName>
</protein>
<gene>
    <name evidence="1" type="ORF">BpHYR1_020918</name>
</gene>
<sequence length="82" mass="9510">MIKILDCQNLSAIRQNKTGSSTNQFGNIEFKLNNGIVKFKYKLNKNSSFFDELKSKCNKVSCTLLQRIFVQFVFEIHNTQKS</sequence>